<name>A0ABX2FZ10_9BURK</name>
<feature type="domain" description="Integrase catalytic" evidence="2">
    <location>
        <begin position="296"/>
        <end position="470"/>
    </location>
</feature>
<dbReference type="Pfam" id="PF02316">
    <property type="entry name" value="HTH_Tnp_Mu_1"/>
    <property type="match status" value="1"/>
</dbReference>
<dbReference type="Proteomes" id="UP001516061">
    <property type="component" value="Unassembled WGS sequence"/>
</dbReference>
<dbReference type="InterPro" id="IPR009004">
    <property type="entry name" value="Transposase_Mu_C"/>
</dbReference>
<dbReference type="Gene3D" id="3.30.420.10">
    <property type="entry name" value="Ribonuclease H-like superfamily/Ribonuclease H"/>
    <property type="match status" value="1"/>
</dbReference>
<evidence type="ECO:0000313" key="5">
    <source>
        <dbReference type="Proteomes" id="UP001516061"/>
    </source>
</evidence>
<dbReference type="Gene3D" id="1.10.10.10">
    <property type="entry name" value="Winged helix-like DNA-binding domain superfamily/Winged helix DNA-binding domain"/>
    <property type="match status" value="1"/>
</dbReference>
<dbReference type="RefSeq" id="WP_173803737.1">
    <property type="nucleotide sequence ID" value="NZ_JABSNM010000002.1"/>
</dbReference>
<dbReference type="InterPro" id="IPR036397">
    <property type="entry name" value="RNaseH_sf"/>
</dbReference>
<dbReference type="InterPro" id="IPR001584">
    <property type="entry name" value="Integrase_cat-core"/>
</dbReference>
<evidence type="ECO:0000259" key="3">
    <source>
        <dbReference type="PROSITE" id="PS51702"/>
    </source>
</evidence>
<dbReference type="InterPro" id="IPR009061">
    <property type="entry name" value="DNA-bd_dom_put_sf"/>
</dbReference>
<evidence type="ECO:0000256" key="1">
    <source>
        <dbReference type="SAM" id="Coils"/>
    </source>
</evidence>
<evidence type="ECO:0000313" key="4">
    <source>
        <dbReference type="EMBL" id="NRT54771.1"/>
    </source>
</evidence>
<dbReference type="InterPro" id="IPR036388">
    <property type="entry name" value="WH-like_DNA-bd_sf"/>
</dbReference>
<sequence>MAEWFTPQELAGLPGMPGSPQKVRDRLQKILDADRKKWRKRVGTKAIEYHIDLLPAETRAYLAEQELVAVAAQLSEPTRATLALPARAAPTPAVAPATDRRELVSVESPVARATTEQRAILTARKVVIGHIERLARDQGCSTRAACTVFLSRARSGDLSTEVLGVLRRTQAPQGRKSADGLPSLPTLQRWIGLKTQRGADALLPADTSTPDFTERPWHPVVRTLYCRPQKPTVRSVYEQMQVEWRPEWGFPPGAPAPSYQQVLRYLQKLSESDKMRGRYQGSALRAKKFYQHRDAEGLQPWDLVHADGWNTHFRAPHPVMGEPVTYEVWHFHDVATRYVTPMSIGLTENTDVILDGLKECIRFGGVPAVLQTDSTRSIKNDRVKSEQFDGLASRLGLEIKHPAEVGNSQANGIAENFNTWLDRESRALATYQNPKGMDELAYKRVGRIYKGMTKARRAGDLESAHALKLQAQREGRGLVFETWQQACDWIHALEEKWNNHPHRSLPKVRGADGRRVHMTPAQALQAARVAGWSPVVMTEDELRDAFRLHVIKTVRRGAVSAYAGQRYRCIELDHLEGTDVLVAIDADEYRHVWIKHLDGRLIARAELVEASGYITQTLADAAREKRASAQIRRRERQIEQIEQRTAPPALEHHGGEVFEIPTDLVQQRPELEVVARVAEVVPQQAPDEPEGMDDFDRYCLQLAHERKAAKVAQEQAELAEMSARLERERREAGESTGDYIRPAMGDFDFY</sequence>
<keyword evidence="1" id="KW-0175">Coiled coil</keyword>
<feature type="domain" description="HTH Mu-type" evidence="3">
    <location>
        <begin position="1"/>
        <end position="70"/>
    </location>
</feature>
<evidence type="ECO:0000259" key="2">
    <source>
        <dbReference type="PROSITE" id="PS50994"/>
    </source>
</evidence>
<dbReference type="PROSITE" id="PS51702">
    <property type="entry name" value="HTH_MU"/>
    <property type="match status" value="1"/>
</dbReference>
<dbReference type="SUPFAM" id="SSF53098">
    <property type="entry name" value="Ribonuclease H-like"/>
    <property type="match status" value="1"/>
</dbReference>
<dbReference type="SUPFAM" id="SSF50610">
    <property type="entry name" value="mu transposase, C-terminal domain"/>
    <property type="match status" value="1"/>
</dbReference>
<accession>A0ABX2FZ10</accession>
<gene>
    <name evidence="4" type="ORF">HNQ01_000481</name>
</gene>
<dbReference type="SUPFAM" id="SSF46955">
    <property type="entry name" value="Putative DNA-binding domain"/>
    <property type="match status" value="1"/>
</dbReference>
<comment type="caution">
    <text evidence="4">The sequence shown here is derived from an EMBL/GenBank/DDBJ whole genome shotgun (WGS) entry which is preliminary data.</text>
</comment>
<reference evidence="4 5" key="1">
    <citation type="submission" date="2020-05" db="EMBL/GenBank/DDBJ databases">
        <title>Genomic Encyclopedia of Type Strains, Phase IV (KMG-V): Genome sequencing to study the core and pangenomes of soil and plant-associated prokaryotes.</title>
        <authorList>
            <person name="Whitman W."/>
        </authorList>
    </citation>
    <scope>NUCLEOTIDE SEQUENCE [LARGE SCALE GENOMIC DNA]</scope>
    <source>
        <strain evidence="4 5">C29</strain>
    </source>
</reference>
<protein>
    <submittedName>
        <fullName evidence="4">Transposase</fullName>
    </submittedName>
</protein>
<keyword evidence="5" id="KW-1185">Reference proteome</keyword>
<dbReference type="InterPro" id="IPR003314">
    <property type="entry name" value="Mu-type_HTH"/>
</dbReference>
<dbReference type="PROSITE" id="PS50994">
    <property type="entry name" value="INTEGRASE"/>
    <property type="match status" value="1"/>
</dbReference>
<organism evidence="4 5">
    <name type="scientific">Sphaerotilus uruguayifluvii</name>
    <dbReference type="NCBI Taxonomy" id="2735897"/>
    <lineage>
        <taxon>Bacteria</taxon>
        <taxon>Pseudomonadati</taxon>
        <taxon>Pseudomonadota</taxon>
        <taxon>Betaproteobacteria</taxon>
        <taxon>Burkholderiales</taxon>
        <taxon>Sphaerotilaceae</taxon>
        <taxon>Sphaerotilus</taxon>
    </lineage>
</organism>
<dbReference type="EMBL" id="JABSNM010000002">
    <property type="protein sequence ID" value="NRT54771.1"/>
    <property type="molecule type" value="Genomic_DNA"/>
</dbReference>
<dbReference type="InterPro" id="IPR012337">
    <property type="entry name" value="RNaseH-like_sf"/>
</dbReference>
<feature type="coiled-coil region" evidence="1">
    <location>
        <begin position="704"/>
        <end position="731"/>
    </location>
</feature>
<proteinExistence type="predicted"/>